<feature type="compositionally biased region" description="Low complexity" evidence="1">
    <location>
        <begin position="8"/>
        <end position="34"/>
    </location>
</feature>
<proteinExistence type="predicted"/>
<name>A0A2S7YC07_BEABA</name>
<dbReference type="EMBL" id="JRHA01000004">
    <property type="protein sequence ID" value="PQK13728.1"/>
    <property type="molecule type" value="Genomic_DNA"/>
</dbReference>
<organism evidence="2 3">
    <name type="scientific">Beauveria bassiana</name>
    <name type="common">White muscardine disease fungus</name>
    <name type="synonym">Tritirachium shiotae</name>
    <dbReference type="NCBI Taxonomy" id="176275"/>
    <lineage>
        <taxon>Eukaryota</taxon>
        <taxon>Fungi</taxon>
        <taxon>Dikarya</taxon>
        <taxon>Ascomycota</taxon>
        <taxon>Pezizomycotina</taxon>
        <taxon>Sordariomycetes</taxon>
        <taxon>Hypocreomycetidae</taxon>
        <taxon>Hypocreales</taxon>
        <taxon>Cordycipitaceae</taxon>
        <taxon>Beauveria</taxon>
    </lineage>
</organism>
<protein>
    <submittedName>
        <fullName evidence="2">Uncharacterized protein</fullName>
    </submittedName>
</protein>
<evidence type="ECO:0000313" key="3">
    <source>
        <dbReference type="Proteomes" id="UP000237441"/>
    </source>
</evidence>
<gene>
    <name evidence="2" type="ORF">BB8028_0004g06590</name>
</gene>
<feature type="region of interest" description="Disordered" evidence="1">
    <location>
        <begin position="1"/>
        <end position="47"/>
    </location>
</feature>
<sequence length="90" mass="10188">MRDIVTKSASTPSSRSESPRWTSCESPRAVPAATKAKRKRRRRCESEERLPRTVHILVLKWAGNRRNLAIRLLGCDIWVSCVGDLRVNGS</sequence>
<comment type="caution">
    <text evidence="2">The sequence shown here is derived from an EMBL/GenBank/DDBJ whole genome shotgun (WGS) entry which is preliminary data.</text>
</comment>
<evidence type="ECO:0000256" key="1">
    <source>
        <dbReference type="SAM" id="MobiDB-lite"/>
    </source>
</evidence>
<dbReference type="Proteomes" id="UP000237441">
    <property type="component" value="Unassembled WGS sequence"/>
</dbReference>
<evidence type="ECO:0000313" key="2">
    <source>
        <dbReference type="EMBL" id="PQK13728.1"/>
    </source>
</evidence>
<reference evidence="2 3" key="1">
    <citation type="submission" date="2016-07" db="EMBL/GenBank/DDBJ databases">
        <title>Comparative genomics of the entomopathogenic fungus Beauveria bassiana.</title>
        <authorList>
            <person name="Valero Jimenez C.A."/>
            <person name="Zwaan B.J."/>
            <person name="Van Kan J.A."/>
            <person name="Takken W."/>
            <person name="Debets A.J."/>
            <person name="Schoustra S.E."/>
            <person name="Koenraadt C.J."/>
        </authorList>
    </citation>
    <scope>NUCLEOTIDE SEQUENCE [LARGE SCALE GENOMIC DNA]</scope>
    <source>
        <strain evidence="2 3">ARSEF 8028</strain>
    </source>
</reference>
<dbReference type="AlphaFoldDB" id="A0A2S7YC07"/>
<accession>A0A2S7YC07</accession>